<dbReference type="OrthoDB" id="10265800at2759"/>
<dbReference type="PANTHER" id="PTHR21325">
    <property type="entry name" value="PHOSPHOLIPASE B, PLB1"/>
    <property type="match status" value="1"/>
</dbReference>
<dbReference type="GO" id="GO:0004620">
    <property type="term" value="F:phospholipase activity"/>
    <property type="evidence" value="ECO:0007669"/>
    <property type="project" value="InterPro"/>
</dbReference>
<evidence type="ECO:0000313" key="1">
    <source>
        <dbReference type="EMBL" id="PIO53724.1"/>
    </source>
</evidence>
<dbReference type="InterPro" id="IPR038885">
    <property type="entry name" value="PLB1"/>
</dbReference>
<dbReference type="AlphaFoldDB" id="A0A2G9T712"/>
<organism evidence="1 2">
    <name type="scientific">Teladorsagia circumcincta</name>
    <name type="common">Brown stomach worm</name>
    <name type="synonym">Ostertagia circumcincta</name>
    <dbReference type="NCBI Taxonomy" id="45464"/>
    <lineage>
        <taxon>Eukaryota</taxon>
        <taxon>Metazoa</taxon>
        <taxon>Ecdysozoa</taxon>
        <taxon>Nematoda</taxon>
        <taxon>Chromadorea</taxon>
        <taxon>Rhabditida</taxon>
        <taxon>Rhabditina</taxon>
        <taxon>Rhabditomorpha</taxon>
        <taxon>Strongyloidea</taxon>
        <taxon>Trichostrongylidae</taxon>
        <taxon>Teladorsagia</taxon>
    </lineage>
</organism>
<proteinExistence type="predicted"/>
<dbReference type="PANTHER" id="PTHR21325:SF31">
    <property type="entry name" value="GH22081P-RELATED"/>
    <property type="match status" value="1"/>
</dbReference>
<accession>A0A2G9T712</accession>
<protein>
    <submittedName>
        <fullName evidence="1">Uncharacterized protein</fullName>
    </submittedName>
</protein>
<name>A0A2G9T712_TELCI</name>
<dbReference type="EMBL" id="KZ407715">
    <property type="protein sequence ID" value="PIO53724.1"/>
    <property type="molecule type" value="Genomic_DNA"/>
</dbReference>
<dbReference type="GO" id="GO:0006644">
    <property type="term" value="P:phospholipid metabolic process"/>
    <property type="evidence" value="ECO:0007669"/>
    <property type="project" value="TreeGrafter"/>
</dbReference>
<evidence type="ECO:0000313" key="2">
    <source>
        <dbReference type="Proteomes" id="UP000230423"/>
    </source>
</evidence>
<gene>
    <name evidence="1" type="ORF">TELCIR_24931</name>
</gene>
<sequence length="104" mass="11299">MGLWPKTNIEFRGAAFPIGGDATIDGLITIPNILREFNNHLIGVSHGMGTRDQLPETQLSVAESGATTDKMPEQMSLSNVVALQRLRKRPGIRGGVGMRVMVEQ</sequence>
<dbReference type="Proteomes" id="UP000230423">
    <property type="component" value="Unassembled WGS sequence"/>
</dbReference>
<reference evidence="1 2" key="1">
    <citation type="submission" date="2015-09" db="EMBL/GenBank/DDBJ databases">
        <title>Draft genome of the parasitic nematode Teladorsagia circumcincta isolate WARC Sus (inbred).</title>
        <authorList>
            <person name="Mitreva M."/>
        </authorList>
    </citation>
    <scope>NUCLEOTIDE SEQUENCE [LARGE SCALE GENOMIC DNA]</scope>
    <source>
        <strain evidence="1 2">S</strain>
    </source>
</reference>
<keyword evidence="2" id="KW-1185">Reference proteome</keyword>
<feature type="non-terminal residue" evidence="1">
    <location>
        <position position="104"/>
    </location>
</feature>